<dbReference type="AlphaFoldDB" id="A0A8B3S4L1"/>
<sequence>MSFLGFIGGRGLATALSDEVKTRCKKPLHSDNKLIFATGTLTGSVHPIFSTS</sequence>
<accession>A0A8B3S4L1</accession>
<dbReference type="Pfam" id="PF02730">
    <property type="entry name" value="AFOR_N"/>
    <property type="match status" value="1"/>
</dbReference>
<name>A0A8B3S4L1_9EURY</name>
<organism evidence="2 3">
    <name type="scientific">Candidatus Argoarchaeum ethanivorans</name>
    <dbReference type="NCBI Taxonomy" id="2608793"/>
    <lineage>
        <taxon>Archaea</taxon>
        <taxon>Methanobacteriati</taxon>
        <taxon>Methanobacteriota</taxon>
        <taxon>Stenosarchaea group</taxon>
        <taxon>Methanomicrobia</taxon>
        <taxon>Methanosarcinales</taxon>
        <taxon>Methanosarcinales incertae sedis</taxon>
        <taxon>GOM Arc I cluster</taxon>
        <taxon>Candidatus Argoarchaeum</taxon>
    </lineage>
</organism>
<dbReference type="Gene3D" id="3.60.9.10">
    <property type="entry name" value="Aldehyde ferredoxin oxidoreductase, N-terminal domain"/>
    <property type="match status" value="1"/>
</dbReference>
<protein>
    <recommendedName>
        <fullName evidence="1">Aldehyde ferredoxin oxidoreductase N-terminal domain-containing protein</fullName>
    </recommendedName>
</protein>
<evidence type="ECO:0000313" key="2">
    <source>
        <dbReference type="EMBL" id="RZB32244.1"/>
    </source>
</evidence>
<dbReference type="InterPro" id="IPR013983">
    <property type="entry name" value="Ald_Fedxn_OxRdtase_N"/>
</dbReference>
<proteinExistence type="predicted"/>
<comment type="caution">
    <text evidence="2">The sequence shown here is derived from an EMBL/GenBank/DDBJ whole genome shotgun (WGS) entry which is preliminary data.</text>
</comment>
<dbReference type="InterPro" id="IPR036503">
    <property type="entry name" value="Ald_Fedxn_OxRdtase_N_sf"/>
</dbReference>
<reference evidence="3" key="1">
    <citation type="submission" date="2019-01" db="EMBL/GenBank/DDBJ databases">
        <title>Anaerobic oxidation of ethane by archaea from a marine hydrocarbon seep.</title>
        <authorList>
            <person name="Musat F."/>
        </authorList>
    </citation>
    <scope>NUCLEOTIDE SEQUENCE [LARGE SCALE GENOMIC DNA]</scope>
</reference>
<gene>
    <name evidence="2" type="ORF">AEth_00567</name>
</gene>
<dbReference type="EMBL" id="RPGO01000009">
    <property type="protein sequence ID" value="RZB32244.1"/>
    <property type="molecule type" value="Genomic_DNA"/>
</dbReference>
<dbReference type="Proteomes" id="UP000291831">
    <property type="component" value="Unassembled WGS sequence"/>
</dbReference>
<evidence type="ECO:0000313" key="3">
    <source>
        <dbReference type="Proteomes" id="UP000291831"/>
    </source>
</evidence>
<feature type="domain" description="Aldehyde ferredoxin oxidoreductase N-terminal" evidence="1">
    <location>
        <begin position="6"/>
        <end position="48"/>
    </location>
</feature>
<dbReference type="SUPFAM" id="SSF56228">
    <property type="entry name" value="Aldehyde ferredoxin oxidoreductase, N-terminal domain"/>
    <property type="match status" value="1"/>
</dbReference>
<evidence type="ECO:0000259" key="1">
    <source>
        <dbReference type="Pfam" id="PF02730"/>
    </source>
</evidence>
<dbReference type="GO" id="GO:0016625">
    <property type="term" value="F:oxidoreductase activity, acting on the aldehyde or oxo group of donors, iron-sulfur protein as acceptor"/>
    <property type="evidence" value="ECO:0007669"/>
    <property type="project" value="InterPro"/>
</dbReference>
<dbReference type="GO" id="GO:0051536">
    <property type="term" value="F:iron-sulfur cluster binding"/>
    <property type="evidence" value="ECO:0007669"/>
    <property type="project" value="InterPro"/>
</dbReference>